<dbReference type="EMBL" id="KB533134">
    <property type="protein sequence ID" value="EMP34241.1"/>
    <property type="molecule type" value="Genomic_DNA"/>
</dbReference>
<dbReference type="PANTHER" id="PTHR47595:SF1">
    <property type="entry name" value="MYB_SANT-LIKE DNA-BINDING DOMAIN-CONTAINING PROTEIN"/>
    <property type="match status" value="1"/>
</dbReference>
<proteinExistence type="predicted"/>
<dbReference type="PANTHER" id="PTHR47595">
    <property type="entry name" value="HEAT SHOCK 70 KDA PROTEIN 14"/>
    <property type="match status" value="1"/>
</dbReference>
<feature type="domain" description="Myb/SANT-like DNA-binding" evidence="2">
    <location>
        <begin position="20"/>
        <end position="108"/>
    </location>
</feature>
<dbReference type="InterPro" id="IPR044822">
    <property type="entry name" value="Myb_DNA-bind_4"/>
</dbReference>
<feature type="region of interest" description="Disordered" evidence="1">
    <location>
        <begin position="245"/>
        <end position="264"/>
    </location>
</feature>
<accession>M7B8F3</accession>
<dbReference type="Pfam" id="PF13837">
    <property type="entry name" value="Myb_DNA-bind_4"/>
    <property type="match status" value="1"/>
</dbReference>
<keyword evidence="4" id="KW-1185">Reference proteome</keyword>
<feature type="compositionally biased region" description="Basic and acidic residues" evidence="1">
    <location>
        <begin position="245"/>
        <end position="258"/>
    </location>
</feature>
<feature type="region of interest" description="Disordered" evidence="1">
    <location>
        <begin position="109"/>
        <end position="141"/>
    </location>
</feature>
<feature type="compositionally biased region" description="Polar residues" evidence="1">
    <location>
        <begin position="113"/>
        <end position="132"/>
    </location>
</feature>
<protein>
    <submittedName>
        <fullName evidence="3">Zinc finger and SCAN domain-containing protein 29</fullName>
    </submittedName>
</protein>
<evidence type="ECO:0000313" key="3">
    <source>
        <dbReference type="EMBL" id="EMP34241.1"/>
    </source>
</evidence>
<gene>
    <name evidence="3" type="ORF">UY3_08594</name>
</gene>
<name>M7B8F3_CHEMY</name>
<reference evidence="4" key="1">
    <citation type="journal article" date="2013" name="Nat. Genet.">
        <title>The draft genomes of soft-shell turtle and green sea turtle yield insights into the development and evolution of the turtle-specific body plan.</title>
        <authorList>
            <person name="Wang Z."/>
            <person name="Pascual-Anaya J."/>
            <person name="Zadissa A."/>
            <person name="Li W."/>
            <person name="Niimura Y."/>
            <person name="Huang Z."/>
            <person name="Li C."/>
            <person name="White S."/>
            <person name="Xiong Z."/>
            <person name="Fang D."/>
            <person name="Wang B."/>
            <person name="Ming Y."/>
            <person name="Chen Y."/>
            <person name="Zheng Y."/>
            <person name="Kuraku S."/>
            <person name="Pignatelli M."/>
            <person name="Herrero J."/>
            <person name="Beal K."/>
            <person name="Nozawa M."/>
            <person name="Li Q."/>
            <person name="Wang J."/>
            <person name="Zhang H."/>
            <person name="Yu L."/>
            <person name="Shigenobu S."/>
            <person name="Wang J."/>
            <person name="Liu J."/>
            <person name="Flicek P."/>
            <person name="Searle S."/>
            <person name="Wang J."/>
            <person name="Kuratani S."/>
            <person name="Yin Y."/>
            <person name="Aken B."/>
            <person name="Zhang G."/>
            <person name="Irie N."/>
        </authorList>
    </citation>
    <scope>NUCLEOTIDE SEQUENCE [LARGE SCALE GENOMIC DNA]</scope>
</reference>
<dbReference type="FunFam" id="1.10.10.60:FF:000032">
    <property type="entry name" value="Zinc finger and SCAN domain-containing 20"/>
    <property type="match status" value="1"/>
</dbReference>
<feature type="region of interest" description="Disordered" evidence="1">
    <location>
        <begin position="1"/>
        <end position="20"/>
    </location>
</feature>
<dbReference type="Proteomes" id="UP000031443">
    <property type="component" value="Unassembled WGS sequence"/>
</dbReference>
<evidence type="ECO:0000259" key="2">
    <source>
        <dbReference type="Pfam" id="PF13837"/>
    </source>
</evidence>
<evidence type="ECO:0000256" key="1">
    <source>
        <dbReference type="SAM" id="MobiDB-lite"/>
    </source>
</evidence>
<dbReference type="Gene3D" id="1.10.10.60">
    <property type="entry name" value="Homeodomain-like"/>
    <property type="match status" value="1"/>
</dbReference>
<organism evidence="3 4">
    <name type="scientific">Chelonia mydas</name>
    <name type="common">Green sea-turtle</name>
    <name type="synonym">Chelonia agassizi</name>
    <dbReference type="NCBI Taxonomy" id="8469"/>
    <lineage>
        <taxon>Eukaryota</taxon>
        <taxon>Metazoa</taxon>
        <taxon>Chordata</taxon>
        <taxon>Craniata</taxon>
        <taxon>Vertebrata</taxon>
        <taxon>Euteleostomi</taxon>
        <taxon>Archelosauria</taxon>
        <taxon>Testudinata</taxon>
        <taxon>Testudines</taxon>
        <taxon>Cryptodira</taxon>
        <taxon>Durocryptodira</taxon>
        <taxon>Americhelydia</taxon>
        <taxon>Chelonioidea</taxon>
        <taxon>Cheloniidae</taxon>
        <taxon>Chelonia</taxon>
    </lineage>
</organism>
<evidence type="ECO:0000313" key="4">
    <source>
        <dbReference type="Proteomes" id="UP000031443"/>
    </source>
</evidence>
<dbReference type="AlphaFoldDB" id="M7B8F3"/>
<sequence>MESSPAQLIMETQGHKRGPAWSTQEVVDLVAVWGEESVQSELRSSSRNADIYSKITQGMEGKDYTRDMQQCRVKIKELWQAYKKTREANSRSGSAPQTCHFYEELHAILGGDPTTTPKHSVDTSQEPQETLSNNEEDIVDKEEEEEENVRQASGGSILSNSQELFLTLEPIPSQDQLVVECDTGGGTSAETLSVGASSTPGQTLSQIRRRKKNKFNELMHASESEKIRAQSMEDYTADKLDMDREDRRACNKSEEDARRKRCCR</sequence>